<gene>
    <name evidence="1" type="ORF">NOO_LOCUS13403</name>
</gene>
<dbReference type="Proteomes" id="UP000271087">
    <property type="component" value="Unassembled WGS sequence"/>
</dbReference>
<evidence type="ECO:0000313" key="1">
    <source>
        <dbReference type="EMBL" id="VDN01677.1"/>
    </source>
</evidence>
<organism evidence="3">
    <name type="scientific">Onchocerca ochengi</name>
    <name type="common">Filarial nematode worm</name>
    <dbReference type="NCBI Taxonomy" id="42157"/>
    <lineage>
        <taxon>Eukaryota</taxon>
        <taxon>Metazoa</taxon>
        <taxon>Ecdysozoa</taxon>
        <taxon>Nematoda</taxon>
        <taxon>Chromadorea</taxon>
        <taxon>Rhabditida</taxon>
        <taxon>Spirurina</taxon>
        <taxon>Spiruromorpha</taxon>
        <taxon>Filarioidea</taxon>
        <taxon>Onchocercidae</taxon>
        <taxon>Onchocerca</taxon>
    </lineage>
</organism>
<dbReference type="AlphaFoldDB" id="A0A182EYZ4"/>
<name>A0A182EYZ4_ONCOC</name>
<evidence type="ECO:0000313" key="2">
    <source>
        <dbReference type="Proteomes" id="UP000271087"/>
    </source>
</evidence>
<dbReference type="EMBL" id="UYRW01015155">
    <property type="protein sequence ID" value="VDN01677.1"/>
    <property type="molecule type" value="Genomic_DNA"/>
</dbReference>
<evidence type="ECO:0000313" key="3">
    <source>
        <dbReference type="WBParaSite" id="nOo.2.0.1.t13403-RA"/>
    </source>
</evidence>
<reference evidence="1 2" key="2">
    <citation type="submission" date="2018-08" db="EMBL/GenBank/DDBJ databases">
        <authorList>
            <person name="Laetsch R D."/>
            <person name="Stevens L."/>
            <person name="Kumar S."/>
            <person name="Blaxter L. M."/>
        </authorList>
    </citation>
    <scope>NUCLEOTIDE SEQUENCE [LARGE SCALE GENOMIC DNA]</scope>
</reference>
<protein>
    <submittedName>
        <fullName evidence="3">Alpha/beta hydrolase</fullName>
    </submittedName>
</protein>
<accession>A0A182EYZ4</accession>
<reference evidence="3" key="1">
    <citation type="submission" date="2016-06" db="UniProtKB">
        <authorList>
            <consortium name="WormBaseParasite"/>
        </authorList>
    </citation>
    <scope>IDENTIFICATION</scope>
</reference>
<proteinExistence type="predicted"/>
<keyword evidence="2" id="KW-1185">Reference proteome</keyword>
<dbReference type="WBParaSite" id="nOo.2.0.1.t13403-RA">
    <property type="protein sequence ID" value="nOo.2.0.1.t13403-RA"/>
    <property type="gene ID" value="nOo.2.0.1.g13403"/>
</dbReference>
<sequence length="23" mass="2782">SPFVEKFPKKRHIPELLPCYEHS</sequence>